<dbReference type="Proteomes" id="UP001383192">
    <property type="component" value="Unassembled WGS sequence"/>
</dbReference>
<feature type="non-terminal residue" evidence="1">
    <location>
        <position position="86"/>
    </location>
</feature>
<comment type="caution">
    <text evidence="1">The sequence shown here is derived from an EMBL/GenBank/DDBJ whole genome shotgun (WGS) entry which is preliminary data.</text>
</comment>
<protein>
    <submittedName>
        <fullName evidence="1">Uncharacterized protein</fullName>
    </submittedName>
</protein>
<proteinExistence type="predicted"/>
<dbReference type="AlphaFoldDB" id="A0AAW0CZ76"/>
<organism evidence="1 2">
    <name type="scientific">Paramarasmius palmivorus</name>
    <dbReference type="NCBI Taxonomy" id="297713"/>
    <lineage>
        <taxon>Eukaryota</taxon>
        <taxon>Fungi</taxon>
        <taxon>Dikarya</taxon>
        <taxon>Basidiomycota</taxon>
        <taxon>Agaricomycotina</taxon>
        <taxon>Agaricomycetes</taxon>
        <taxon>Agaricomycetidae</taxon>
        <taxon>Agaricales</taxon>
        <taxon>Marasmiineae</taxon>
        <taxon>Marasmiaceae</taxon>
        <taxon>Paramarasmius</taxon>
    </lineage>
</organism>
<sequence>MVLVPRVLARASPRPSRAIPLNLRITTTTGKEQSPIHLILSPTTMWTWRFWSKRQTWRLVLVKILCHTTVNLNNMLGVENHVKTLN</sequence>
<keyword evidence="2" id="KW-1185">Reference proteome</keyword>
<gene>
    <name evidence="1" type="ORF">VNI00_007995</name>
</gene>
<name>A0AAW0CZ76_9AGAR</name>
<accession>A0AAW0CZ76</accession>
<evidence type="ECO:0000313" key="2">
    <source>
        <dbReference type="Proteomes" id="UP001383192"/>
    </source>
</evidence>
<dbReference type="EMBL" id="JAYKXP010000026">
    <property type="protein sequence ID" value="KAK7044273.1"/>
    <property type="molecule type" value="Genomic_DNA"/>
</dbReference>
<evidence type="ECO:0000313" key="1">
    <source>
        <dbReference type="EMBL" id="KAK7044273.1"/>
    </source>
</evidence>
<reference evidence="1 2" key="1">
    <citation type="submission" date="2024-01" db="EMBL/GenBank/DDBJ databases">
        <title>A draft genome for a cacao thread blight-causing isolate of Paramarasmius palmivorus.</title>
        <authorList>
            <person name="Baruah I.K."/>
            <person name="Bukari Y."/>
            <person name="Amoako-Attah I."/>
            <person name="Meinhardt L.W."/>
            <person name="Bailey B.A."/>
            <person name="Cohen S.P."/>
        </authorList>
    </citation>
    <scope>NUCLEOTIDE SEQUENCE [LARGE SCALE GENOMIC DNA]</scope>
    <source>
        <strain evidence="1 2">GH-12</strain>
    </source>
</reference>